<gene>
    <name evidence="2" type="ORF">G3M58_41515</name>
</gene>
<sequence length="97" mass="9979">MSHPTAPSASVAASNLTFRWPDGTNLFDGLSLTVPRGRTGLAGANGAGKSTLLRLFAGLLRPAEGSVTVGGNLAHLPQNITLDTDLRVDAALGIDER</sequence>
<dbReference type="AlphaFoldDB" id="A0A6G3X5B5"/>
<evidence type="ECO:0000313" key="2">
    <source>
        <dbReference type="EMBL" id="NEE12921.1"/>
    </source>
</evidence>
<feature type="domain" description="ABC transporter" evidence="1">
    <location>
        <begin position="28"/>
        <end position="72"/>
    </location>
</feature>
<reference evidence="2" key="1">
    <citation type="submission" date="2020-01" db="EMBL/GenBank/DDBJ databases">
        <title>Insect and environment-associated Actinomycetes.</title>
        <authorList>
            <person name="Currrie C."/>
            <person name="Chevrette M."/>
            <person name="Carlson C."/>
            <person name="Stubbendieck R."/>
            <person name="Wendt-Pienkowski E."/>
        </authorList>
    </citation>
    <scope>NUCLEOTIDE SEQUENCE</scope>
    <source>
        <strain evidence="2">SID7499</strain>
    </source>
</reference>
<dbReference type="PANTHER" id="PTHR43038">
    <property type="entry name" value="ATP-BINDING CASSETTE, SUB-FAMILY H, MEMBER 1"/>
    <property type="match status" value="1"/>
</dbReference>
<feature type="non-terminal residue" evidence="2">
    <location>
        <position position="97"/>
    </location>
</feature>
<evidence type="ECO:0000259" key="1">
    <source>
        <dbReference type="Pfam" id="PF00005"/>
    </source>
</evidence>
<dbReference type="Gene3D" id="3.40.50.300">
    <property type="entry name" value="P-loop containing nucleotide triphosphate hydrolases"/>
    <property type="match status" value="1"/>
</dbReference>
<dbReference type="InterPro" id="IPR027417">
    <property type="entry name" value="P-loop_NTPase"/>
</dbReference>
<comment type="caution">
    <text evidence="2">The sequence shown here is derived from an EMBL/GenBank/DDBJ whole genome shotgun (WGS) entry which is preliminary data.</text>
</comment>
<dbReference type="InterPro" id="IPR003439">
    <property type="entry name" value="ABC_transporter-like_ATP-bd"/>
</dbReference>
<dbReference type="EMBL" id="JAAGMN010004308">
    <property type="protein sequence ID" value="NEE12921.1"/>
    <property type="molecule type" value="Genomic_DNA"/>
</dbReference>
<dbReference type="GO" id="GO:0005524">
    <property type="term" value="F:ATP binding"/>
    <property type="evidence" value="ECO:0007669"/>
    <property type="project" value="UniProtKB-KW"/>
</dbReference>
<dbReference type="Pfam" id="PF00005">
    <property type="entry name" value="ABC_tran"/>
    <property type="match status" value="1"/>
</dbReference>
<organism evidence="2">
    <name type="scientific">Streptomyces sp. SID7499</name>
    <dbReference type="NCBI Taxonomy" id="2706086"/>
    <lineage>
        <taxon>Bacteria</taxon>
        <taxon>Bacillati</taxon>
        <taxon>Actinomycetota</taxon>
        <taxon>Actinomycetes</taxon>
        <taxon>Kitasatosporales</taxon>
        <taxon>Streptomycetaceae</taxon>
        <taxon>Streptomyces</taxon>
    </lineage>
</organism>
<dbReference type="GO" id="GO:0016887">
    <property type="term" value="F:ATP hydrolysis activity"/>
    <property type="evidence" value="ECO:0007669"/>
    <property type="project" value="InterPro"/>
</dbReference>
<proteinExistence type="predicted"/>
<dbReference type="SUPFAM" id="SSF52540">
    <property type="entry name" value="P-loop containing nucleoside triphosphate hydrolases"/>
    <property type="match status" value="1"/>
</dbReference>
<name>A0A6G3X5B5_9ACTN</name>
<accession>A0A6G3X5B5</accession>
<keyword evidence="2" id="KW-0067">ATP-binding</keyword>
<keyword evidence="2" id="KW-0547">Nucleotide-binding</keyword>
<dbReference type="PANTHER" id="PTHR43038:SF3">
    <property type="entry name" value="ABC TRANSPORTER G FAMILY MEMBER 20 ISOFORM X1"/>
    <property type="match status" value="1"/>
</dbReference>
<protein>
    <submittedName>
        <fullName evidence="2">ATP-binding cassette domain-containing protein</fullName>
    </submittedName>
</protein>